<evidence type="ECO:0000256" key="2">
    <source>
        <dbReference type="ARBA" id="ARBA00022723"/>
    </source>
</evidence>
<feature type="compositionally biased region" description="Low complexity" evidence="9">
    <location>
        <begin position="188"/>
        <end position="211"/>
    </location>
</feature>
<keyword evidence="3" id="KW-0677">Repeat</keyword>
<feature type="region of interest" description="Disordered" evidence="9">
    <location>
        <begin position="427"/>
        <end position="472"/>
    </location>
</feature>
<feature type="region of interest" description="Disordered" evidence="9">
    <location>
        <begin position="186"/>
        <end position="224"/>
    </location>
</feature>
<dbReference type="PROSITE" id="PS00028">
    <property type="entry name" value="ZINC_FINGER_C2H2_1"/>
    <property type="match status" value="1"/>
</dbReference>
<dbReference type="GO" id="GO:0005789">
    <property type="term" value="C:endoplasmic reticulum membrane"/>
    <property type="evidence" value="ECO:0000318"/>
    <property type="project" value="GO_Central"/>
</dbReference>
<feature type="compositionally biased region" description="Basic residues" evidence="9">
    <location>
        <begin position="433"/>
        <end position="442"/>
    </location>
</feature>
<keyword evidence="8" id="KW-0206">Cytoskeleton</keyword>
<dbReference type="InterPro" id="IPR000535">
    <property type="entry name" value="MSP_dom"/>
</dbReference>
<dbReference type="Pfam" id="PF00096">
    <property type="entry name" value="zf-C2H2"/>
    <property type="match status" value="1"/>
</dbReference>
<dbReference type="GO" id="GO:0061817">
    <property type="term" value="P:endoplasmic reticulum-plasma membrane tethering"/>
    <property type="evidence" value="ECO:0000318"/>
    <property type="project" value="GO_Central"/>
</dbReference>
<evidence type="ECO:0000256" key="1">
    <source>
        <dbReference type="ARBA" id="ARBA00004123"/>
    </source>
</evidence>
<comment type="function">
    <text evidence="8">Central component in molecular interactions underlying sperm crawling. Forms an extensive filament system that extends from sperm villipoda, along the leading edge of the pseudopod.</text>
</comment>
<accession>A0A2A6CXR6</accession>
<gene>
    <name evidence="10" type="primary">WBGene00274467</name>
</gene>
<evidence type="ECO:0000256" key="4">
    <source>
        <dbReference type="ARBA" id="ARBA00022833"/>
    </source>
</evidence>
<evidence type="ECO:0000256" key="3">
    <source>
        <dbReference type="ARBA" id="ARBA00022737"/>
    </source>
</evidence>
<keyword evidence="2" id="KW-0479">Metal-binding</keyword>
<keyword evidence="6" id="KW-0804">Transcription</keyword>
<keyword evidence="8" id="KW-0963">Cytoplasm</keyword>
<dbReference type="InterPro" id="IPR036236">
    <property type="entry name" value="Znf_C2H2_sf"/>
</dbReference>
<dbReference type="EnsemblMetazoa" id="PPA36098.1">
    <property type="protein sequence ID" value="PPA36098.1"/>
    <property type="gene ID" value="WBGene00274467"/>
</dbReference>
<dbReference type="SMART" id="SM00355">
    <property type="entry name" value="ZnF_C2H2"/>
    <property type="match status" value="2"/>
</dbReference>
<dbReference type="Proteomes" id="UP000005239">
    <property type="component" value="Unassembled WGS sequence"/>
</dbReference>
<keyword evidence="4" id="KW-0862">Zinc</keyword>
<evidence type="ECO:0000313" key="10">
    <source>
        <dbReference type="EnsemblMetazoa" id="PPA36098.1"/>
    </source>
</evidence>
<dbReference type="PROSITE" id="PS50157">
    <property type="entry name" value="ZINC_FINGER_C2H2_2"/>
    <property type="match status" value="1"/>
</dbReference>
<evidence type="ECO:0000313" key="11">
    <source>
        <dbReference type="Proteomes" id="UP000005239"/>
    </source>
</evidence>
<evidence type="ECO:0000256" key="9">
    <source>
        <dbReference type="SAM" id="MobiDB-lite"/>
    </source>
</evidence>
<comment type="subcellular location">
    <subcellularLocation>
        <location evidence="1">Nucleus</location>
    </subcellularLocation>
</comment>
<reference evidence="10" key="2">
    <citation type="submission" date="2022-06" db="UniProtKB">
        <authorList>
            <consortium name="EnsemblMetazoa"/>
        </authorList>
    </citation>
    <scope>IDENTIFICATION</scope>
    <source>
        <strain evidence="10">PS312</strain>
    </source>
</reference>
<keyword evidence="7" id="KW-0539">Nucleus</keyword>
<feature type="region of interest" description="Disordered" evidence="9">
    <location>
        <begin position="63"/>
        <end position="156"/>
    </location>
</feature>
<reference evidence="11" key="1">
    <citation type="journal article" date="2008" name="Nat. Genet.">
        <title>The Pristionchus pacificus genome provides a unique perspective on nematode lifestyle and parasitism.</title>
        <authorList>
            <person name="Dieterich C."/>
            <person name="Clifton S.W."/>
            <person name="Schuster L.N."/>
            <person name="Chinwalla A."/>
            <person name="Delehaunty K."/>
            <person name="Dinkelacker I."/>
            <person name="Fulton L."/>
            <person name="Fulton R."/>
            <person name="Godfrey J."/>
            <person name="Minx P."/>
            <person name="Mitreva M."/>
            <person name="Roeseler W."/>
            <person name="Tian H."/>
            <person name="Witte H."/>
            <person name="Yang S.P."/>
            <person name="Wilson R.K."/>
            <person name="Sommer R.J."/>
        </authorList>
    </citation>
    <scope>NUCLEOTIDE SEQUENCE [LARGE SCALE GENOMIC DNA]</scope>
    <source>
        <strain evidence="11">PS312</strain>
    </source>
</reference>
<dbReference type="PROSITE" id="PS50202">
    <property type="entry name" value="MSP"/>
    <property type="match status" value="1"/>
</dbReference>
<protein>
    <recommendedName>
        <fullName evidence="8">Major sperm protein</fullName>
    </recommendedName>
</protein>
<proteinExistence type="predicted"/>
<dbReference type="GO" id="GO:0005634">
    <property type="term" value="C:nucleus"/>
    <property type="evidence" value="ECO:0007669"/>
    <property type="project" value="UniProtKB-SubCell"/>
</dbReference>
<dbReference type="PANTHER" id="PTHR24399:SF23">
    <property type="entry name" value="C2H2-TYPE DOMAIN-CONTAINING PROTEIN"/>
    <property type="match status" value="1"/>
</dbReference>
<dbReference type="PANTHER" id="PTHR24399">
    <property type="entry name" value="ZINC FINGER AND BTB DOMAIN-CONTAINING"/>
    <property type="match status" value="1"/>
</dbReference>
<evidence type="ECO:0000256" key="5">
    <source>
        <dbReference type="ARBA" id="ARBA00023015"/>
    </source>
</evidence>
<keyword evidence="11" id="KW-1185">Reference proteome</keyword>
<dbReference type="Pfam" id="PF00635">
    <property type="entry name" value="Motile_Sperm"/>
    <property type="match status" value="1"/>
</dbReference>
<dbReference type="GO" id="GO:0005886">
    <property type="term" value="C:plasma membrane"/>
    <property type="evidence" value="ECO:0000318"/>
    <property type="project" value="GO_Central"/>
</dbReference>
<dbReference type="FunFam" id="3.30.160.60:FF:004899">
    <property type="match status" value="1"/>
</dbReference>
<dbReference type="GO" id="GO:0046872">
    <property type="term" value="F:metal ion binding"/>
    <property type="evidence" value="ECO:0007669"/>
    <property type="project" value="UniProtKB-KW"/>
</dbReference>
<evidence type="ECO:0000256" key="8">
    <source>
        <dbReference type="RuleBase" id="RU003425"/>
    </source>
</evidence>
<feature type="compositionally biased region" description="Low complexity" evidence="9">
    <location>
        <begin position="462"/>
        <end position="472"/>
    </location>
</feature>
<dbReference type="InterPro" id="IPR008962">
    <property type="entry name" value="PapD-like_sf"/>
</dbReference>
<keyword evidence="5" id="KW-0805">Transcription regulation</keyword>
<name>A0A2A6CXR6_PRIPA</name>
<dbReference type="InterPro" id="IPR013783">
    <property type="entry name" value="Ig-like_fold"/>
</dbReference>
<organism evidence="10 11">
    <name type="scientific">Pristionchus pacificus</name>
    <name type="common">Parasitic nematode worm</name>
    <dbReference type="NCBI Taxonomy" id="54126"/>
    <lineage>
        <taxon>Eukaryota</taxon>
        <taxon>Metazoa</taxon>
        <taxon>Ecdysozoa</taxon>
        <taxon>Nematoda</taxon>
        <taxon>Chromadorea</taxon>
        <taxon>Rhabditida</taxon>
        <taxon>Rhabditina</taxon>
        <taxon>Diplogasteromorpha</taxon>
        <taxon>Diplogasteroidea</taxon>
        <taxon>Neodiplogasteridae</taxon>
        <taxon>Pristionchus</taxon>
    </lineage>
</organism>
<dbReference type="InterPro" id="IPR013087">
    <property type="entry name" value="Znf_C2H2_type"/>
</dbReference>
<sequence length="496" mass="54936">IMDTSSTSLADISLLLLADAAVPHYASAIVAALINVNQTLKTQVETIQADVRSIRESIEELKEMKREERRESEHHSHQRDQEAGEQNRSDAPNKRDLAFSVYLREMKSEPGETGGQRGDEEEEEDDDEEMNEEDEEDDDQPGPSAATAAAAAGHSLQQPDFSSMAALLMSSLPSLANQFTMNQMPTLSSSSSLQQQQPCSSSSSAADAAAAAREETATPGSSKRIILPCPRSGCEVLLYSQLGFSAHLRIHDGKMPFECTNCGREFRLRDGLVKHMRTHTGERPYPCQVTFKPVNEEQIKEIIIANTHNQAVIFKMKTTRPGVFKMKPVFFSLQPNTKVGKRKIKDQPIHRLQKSIKLHYSGCPDGVKPNLKDRFSVIMAIVPKDAPADMDVEKVWEDQKMQVELADSVRRKVLRIHYEGYEVPVDAPEKSEKKSKKGKKKGGSRDNSVEDAAAGHHKKFSAAAHTNAHGAGTPAVQPIVYIVYQGLPPREEVETK</sequence>
<evidence type="ECO:0000256" key="6">
    <source>
        <dbReference type="ARBA" id="ARBA00023163"/>
    </source>
</evidence>
<feature type="compositionally biased region" description="Basic and acidic residues" evidence="9">
    <location>
        <begin position="63"/>
        <end position="97"/>
    </location>
</feature>
<dbReference type="Gene3D" id="3.30.160.60">
    <property type="entry name" value="Classic Zinc Finger"/>
    <property type="match status" value="1"/>
</dbReference>
<accession>A0A8R1YQQ2</accession>
<feature type="compositionally biased region" description="Acidic residues" evidence="9">
    <location>
        <begin position="119"/>
        <end position="140"/>
    </location>
</feature>
<dbReference type="AlphaFoldDB" id="A0A2A6CXR6"/>
<dbReference type="GO" id="GO:0043495">
    <property type="term" value="F:protein-membrane adaptor activity"/>
    <property type="evidence" value="ECO:0000318"/>
    <property type="project" value="GO_Central"/>
</dbReference>
<dbReference type="SUPFAM" id="SSF57667">
    <property type="entry name" value="beta-beta-alpha zinc fingers"/>
    <property type="match status" value="1"/>
</dbReference>
<evidence type="ECO:0000256" key="7">
    <source>
        <dbReference type="ARBA" id="ARBA00023242"/>
    </source>
</evidence>
<dbReference type="SUPFAM" id="SSF49354">
    <property type="entry name" value="PapD-like"/>
    <property type="match status" value="1"/>
</dbReference>
<dbReference type="GO" id="GO:0090158">
    <property type="term" value="P:endoplasmic reticulum membrane organization"/>
    <property type="evidence" value="ECO:0000318"/>
    <property type="project" value="GO_Central"/>
</dbReference>
<dbReference type="Gene3D" id="2.60.40.10">
    <property type="entry name" value="Immunoglobulins"/>
    <property type="match status" value="1"/>
</dbReference>